<dbReference type="Proteomes" id="UP000827986">
    <property type="component" value="Unassembled WGS sequence"/>
</dbReference>
<dbReference type="EMBL" id="JAHDVG010000471">
    <property type="protein sequence ID" value="KAH1179722.1"/>
    <property type="molecule type" value="Genomic_DNA"/>
</dbReference>
<evidence type="ECO:0000313" key="3">
    <source>
        <dbReference type="Proteomes" id="UP000827986"/>
    </source>
</evidence>
<reference evidence="2" key="1">
    <citation type="submission" date="2021-09" db="EMBL/GenBank/DDBJ databases">
        <title>The genome of Mauremys mutica provides insights into the evolution of semi-aquatic lifestyle.</title>
        <authorList>
            <person name="Gong S."/>
            <person name="Gao Y."/>
        </authorList>
    </citation>
    <scope>NUCLEOTIDE SEQUENCE</scope>
    <source>
        <strain evidence="2">MM-2020</strain>
        <tissue evidence="2">Muscle</tissue>
    </source>
</reference>
<protein>
    <submittedName>
        <fullName evidence="2">Uncharacterized protein</fullName>
    </submittedName>
</protein>
<evidence type="ECO:0000256" key="1">
    <source>
        <dbReference type="SAM" id="MobiDB-lite"/>
    </source>
</evidence>
<feature type="compositionally biased region" description="Polar residues" evidence="1">
    <location>
        <begin position="14"/>
        <end position="26"/>
    </location>
</feature>
<gene>
    <name evidence="2" type="ORF">KIL84_005772</name>
</gene>
<feature type="region of interest" description="Disordered" evidence="1">
    <location>
        <begin position="1"/>
        <end position="111"/>
    </location>
</feature>
<keyword evidence="3" id="KW-1185">Reference proteome</keyword>
<feature type="compositionally biased region" description="Polar residues" evidence="1">
    <location>
        <begin position="65"/>
        <end position="90"/>
    </location>
</feature>
<comment type="caution">
    <text evidence="2">The sequence shown here is derived from an EMBL/GenBank/DDBJ whole genome shotgun (WGS) entry which is preliminary data.</text>
</comment>
<organism evidence="2 3">
    <name type="scientific">Mauremys mutica</name>
    <name type="common">yellowpond turtle</name>
    <dbReference type="NCBI Taxonomy" id="74926"/>
    <lineage>
        <taxon>Eukaryota</taxon>
        <taxon>Metazoa</taxon>
        <taxon>Chordata</taxon>
        <taxon>Craniata</taxon>
        <taxon>Vertebrata</taxon>
        <taxon>Euteleostomi</taxon>
        <taxon>Archelosauria</taxon>
        <taxon>Testudinata</taxon>
        <taxon>Testudines</taxon>
        <taxon>Cryptodira</taxon>
        <taxon>Durocryptodira</taxon>
        <taxon>Testudinoidea</taxon>
        <taxon>Geoemydidae</taxon>
        <taxon>Geoemydinae</taxon>
        <taxon>Mauremys</taxon>
    </lineage>
</organism>
<feature type="compositionally biased region" description="Basic and acidic residues" evidence="1">
    <location>
        <begin position="55"/>
        <end position="64"/>
    </location>
</feature>
<sequence>MCSSPDNAVVGATGTPSPEQPKNQESALRPLKTPIPNSTRVQMKPQDSPHLLYVKPKDNTKDSVKNQPLKHNSSSSVANTTPSPEKTVSENAHIHTPGAHALGVVNKKTKD</sequence>
<evidence type="ECO:0000313" key="2">
    <source>
        <dbReference type="EMBL" id="KAH1179722.1"/>
    </source>
</evidence>
<accession>A0A9D3XGW5</accession>
<name>A0A9D3XGW5_9SAUR</name>
<dbReference type="AlphaFoldDB" id="A0A9D3XGW5"/>
<proteinExistence type="predicted"/>